<comment type="caution">
    <text evidence="2">The sequence shown here is derived from an EMBL/GenBank/DDBJ whole genome shotgun (WGS) entry which is preliminary data.</text>
</comment>
<dbReference type="Pfam" id="PF05960">
    <property type="entry name" value="DUF885"/>
    <property type="match status" value="2"/>
</dbReference>
<dbReference type="Proteomes" id="UP001527866">
    <property type="component" value="Unassembled WGS sequence"/>
</dbReference>
<reference evidence="2 3" key="1">
    <citation type="submission" date="2023-01" db="EMBL/GenBank/DDBJ databases">
        <title>Draft genome sequence of Nocardiopsis sp. RSe5-2 isolated from halophytes.</title>
        <authorList>
            <person name="Duangmal K."/>
            <person name="Chantavorakit T."/>
        </authorList>
    </citation>
    <scope>NUCLEOTIDE SEQUENCE [LARGE SCALE GENOMIC DNA]</scope>
    <source>
        <strain evidence="2 3">RSe5-2</strain>
    </source>
</reference>
<dbReference type="EMBL" id="JAQFWQ010000089">
    <property type="protein sequence ID" value="MDA2813758.1"/>
    <property type="molecule type" value="Genomic_DNA"/>
</dbReference>
<feature type="compositionally biased region" description="Basic and acidic residues" evidence="1">
    <location>
        <begin position="481"/>
        <end position="492"/>
    </location>
</feature>
<proteinExistence type="predicted"/>
<gene>
    <name evidence="2" type="ORF">O4J56_24145</name>
</gene>
<evidence type="ECO:0000313" key="2">
    <source>
        <dbReference type="EMBL" id="MDA2813758.1"/>
    </source>
</evidence>
<evidence type="ECO:0000256" key="1">
    <source>
        <dbReference type="SAM" id="MobiDB-lite"/>
    </source>
</evidence>
<name>A0ABT4U9Z7_9ACTN</name>
<dbReference type="RefSeq" id="WP_270688905.1">
    <property type="nucleotide sequence ID" value="NZ_JAQFWQ010000089.1"/>
</dbReference>
<sequence length="515" mass="54857">MTSDPDPGANAMTDRFRQVASRVLDALLEDAPDLAAALGDPRFAGRLADPSEAAEAERVGLFSDALGALDEIDDTLIPPGDRVDLEMLRSYAGSELWRAAELRPSGCDPLALLPDAGFAALAGSRDPDLAAALAERCRALPDFLEAARERLTAGSGMPRANAEEAAERARRTADLLEAARVPEGAEPGTAEERATAAAALRAHADWLPAAAHPGADPRLGERSYAALLWYGLDAQIDPETLLTRAESDLLAAEEELAEAAAAFGGAGPDRIRQGLERLEREFAPLEGDAARQAAEYGRERVRARACALGLPGAEEVPRADLEPVLAEGSARRAPELYLAAAREDAPGRAYLRAREADEVRAGAVRRALRSPVFDAGWAALAQAMLDDAGWGLDDDHAEAAVRLVHRRERLRAAARAVVDVRAHARDMTEEEGRELLVERARLTGAEAARCWRSTLAGPTRGAVAYVGRRDVADLDRDVAVEDPKAAPADRAETLTSHGAPPPRLLRELLGLAPPL</sequence>
<accession>A0ABT4U9Z7</accession>
<feature type="region of interest" description="Disordered" evidence="1">
    <location>
        <begin position="481"/>
        <end position="504"/>
    </location>
</feature>
<organism evidence="2 3">
    <name type="scientific">Nocardiopsis endophytica</name>
    <dbReference type="NCBI Taxonomy" id="3018445"/>
    <lineage>
        <taxon>Bacteria</taxon>
        <taxon>Bacillati</taxon>
        <taxon>Actinomycetota</taxon>
        <taxon>Actinomycetes</taxon>
        <taxon>Streptosporangiales</taxon>
        <taxon>Nocardiopsidaceae</taxon>
        <taxon>Nocardiopsis</taxon>
    </lineage>
</organism>
<keyword evidence="3" id="KW-1185">Reference proteome</keyword>
<protein>
    <submittedName>
        <fullName evidence="2">DUF885 family protein</fullName>
    </submittedName>
</protein>
<evidence type="ECO:0000313" key="3">
    <source>
        <dbReference type="Proteomes" id="UP001527866"/>
    </source>
</evidence>
<dbReference type="InterPro" id="IPR010281">
    <property type="entry name" value="DUF885"/>
</dbReference>